<dbReference type="InterPro" id="IPR027470">
    <property type="entry name" value="Cation_efflux_CTD"/>
</dbReference>
<name>A0AA37MMJ4_SEGBR</name>
<dbReference type="EMBL" id="BPTR01000001">
    <property type="protein sequence ID" value="GJG28987.1"/>
    <property type="molecule type" value="Genomic_DNA"/>
</dbReference>
<dbReference type="PANTHER" id="PTHR43840">
    <property type="entry name" value="MITOCHONDRIAL METAL TRANSPORTER 1-RELATED"/>
    <property type="match status" value="1"/>
</dbReference>
<evidence type="ECO:0000256" key="1">
    <source>
        <dbReference type="ARBA" id="ARBA00004141"/>
    </source>
</evidence>
<comment type="subcellular location">
    <subcellularLocation>
        <location evidence="1">Membrane</location>
        <topology evidence="1">Multi-pass membrane protein</topology>
    </subcellularLocation>
</comment>
<dbReference type="RefSeq" id="WP_006281446.1">
    <property type="nucleotide sequence ID" value="NZ_BPTR01000001.1"/>
</dbReference>
<evidence type="ECO:0000259" key="8">
    <source>
        <dbReference type="Pfam" id="PF01545"/>
    </source>
</evidence>
<evidence type="ECO:0000256" key="5">
    <source>
        <dbReference type="ARBA" id="ARBA00022989"/>
    </source>
</evidence>
<reference evidence="10" key="1">
    <citation type="submission" date="2021-08" db="EMBL/GenBank/DDBJ databases">
        <title>Prevotella lacticifex sp. nov., isolated from rumen of cow.</title>
        <authorList>
            <person name="Shinkai T."/>
            <person name="Ikeyama N."/>
            <person name="Kumagai M."/>
            <person name="Ohmori H."/>
            <person name="Sakamoto M."/>
            <person name="Ohkuma M."/>
            <person name="Mitsumori M."/>
        </authorList>
    </citation>
    <scope>NUCLEOTIDE SEQUENCE</scope>
    <source>
        <strain evidence="10">DSM 11371</strain>
    </source>
</reference>
<dbReference type="Proteomes" id="UP000887043">
    <property type="component" value="Unassembled WGS sequence"/>
</dbReference>
<evidence type="ECO:0000256" key="7">
    <source>
        <dbReference type="SAM" id="Phobius"/>
    </source>
</evidence>
<feature type="domain" description="Cation efflux protein transmembrane" evidence="8">
    <location>
        <begin position="26"/>
        <end position="223"/>
    </location>
</feature>
<protein>
    <submittedName>
        <fullName evidence="10">Cation efflux system protein</fullName>
    </submittedName>
</protein>
<keyword evidence="6 7" id="KW-0472">Membrane</keyword>
<evidence type="ECO:0000256" key="4">
    <source>
        <dbReference type="ARBA" id="ARBA00022692"/>
    </source>
</evidence>
<dbReference type="InterPro" id="IPR002524">
    <property type="entry name" value="Cation_efflux"/>
</dbReference>
<keyword evidence="4 7" id="KW-0812">Transmembrane</keyword>
<dbReference type="FunFam" id="1.20.1510.10:FF:000006">
    <property type="entry name" value="Divalent cation efflux transporter"/>
    <property type="match status" value="1"/>
</dbReference>
<dbReference type="GO" id="GO:0016020">
    <property type="term" value="C:membrane"/>
    <property type="evidence" value="ECO:0007669"/>
    <property type="project" value="UniProtKB-SubCell"/>
</dbReference>
<dbReference type="AlphaFoldDB" id="A0AA37MMJ4"/>
<dbReference type="Gene3D" id="1.20.1510.10">
    <property type="entry name" value="Cation efflux protein transmembrane domain"/>
    <property type="match status" value="1"/>
</dbReference>
<gene>
    <name evidence="10" type="ORF">PRRU23_26870</name>
</gene>
<dbReference type="GO" id="GO:0008324">
    <property type="term" value="F:monoatomic cation transmembrane transporter activity"/>
    <property type="evidence" value="ECO:0007669"/>
    <property type="project" value="InterPro"/>
</dbReference>
<dbReference type="InterPro" id="IPR027469">
    <property type="entry name" value="Cation_efflux_TMD_sf"/>
</dbReference>
<dbReference type="InterPro" id="IPR036837">
    <property type="entry name" value="Cation_efflux_CTD_sf"/>
</dbReference>
<accession>A0AA37MMJ4</accession>
<feature type="transmembrane region" description="Helical" evidence="7">
    <location>
        <begin position="91"/>
        <end position="116"/>
    </location>
</feature>
<dbReference type="PANTHER" id="PTHR43840:SF15">
    <property type="entry name" value="MITOCHONDRIAL METAL TRANSPORTER 1-RELATED"/>
    <property type="match status" value="1"/>
</dbReference>
<evidence type="ECO:0000256" key="6">
    <source>
        <dbReference type="ARBA" id="ARBA00023136"/>
    </source>
</evidence>
<evidence type="ECO:0000256" key="2">
    <source>
        <dbReference type="ARBA" id="ARBA00008114"/>
    </source>
</evidence>
<dbReference type="Pfam" id="PF01545">
    <property type="entry name" value="Cation_efflux"/>
    <property type="match status" value="1"/>
</dbReference>
<comment type="caution">
    <text evidence="10">The sequence shown here is derived from an EMBL/GenBank/DDBJ whole genome shotgun (WGS) entry which is preliminary data.</text>
</comment>
<evidence type="ECO:0000256" key="3">
    <source>
        <dbReference type="ARBA" id="ARBA00022448"/>
    </source>
</evidence>
<proteinExistence type="inferred from homology"/>
<dbReference type="NCBIfam" id="TIGR01297">
    <property type="entry name" value="CDF"/>
    <property type="match status" value="1"/>
</dbReference>
<evidence type="ECO:0000313" key="10">
    <source>
        <dbReference type="EMBL" id="GJG28987.1"/>
    </source>
</evidence>
<feature type="transmembrane region" description="Helical" evidence="7">
    <location>
        <begin position="22"/>
        <end position="43"/>
    </location>
</feature>
<dbReference type="Gene3D" id="3.30.70.1350">
    <property type="entry name" value="Cation efflux protein, cytoplasmic domain"/>
    <property type="match status" value="1"/>
</dbReference>
<organism evidence="10 11">
    <name type="scientific">Segatella bryantii</name>
    <name type="common">Prevotella bryantii</name>
    <dbReference type="NCBI Taxonomy" id="77095"/>
    <lineage>
        <taxon>Bacteria</taxon>
        <taxon>Pseudomonadati</taxon>
        <taxon>Bacteroidota</taxon>
        <taxon>Bacteroidia</taxon>
        <taxon>Bacteroidales</taxon>
        <taxon>Prevotellaceae</taxon>
        <taxon>Segatella</taxon>
    </lineage>
</organism>
<evidence type="ECO:0000313" key="11">
    <source>
        <dbReference type="Proteomes" id="UP000887043"/>
    </source>
</evidence>
<keyword evidence="5 7" id="KW-1133">Transmembrane helix</keyword>
<evidence type="ECO:0000259" key="9">
    <source>
        <dbReference type="Pfam" id="PF16916"/>
    </source>
</evidence>
<comment type="similarity">
    <text evidence="2">Belongs to the cation diffusion facilitator (CDF) transporter (TC 2.A.4) family.</text>
</comment>
<sequence>MEYKSTDSSDDSPLREKKLFRITLRGSLINVILLILKFAAGIWGHSAAILADAVHSLTDFATDIVVIVFVKLSNKPKDKSHDYGHGKYETLATAIIGTSLLGVGLMVCYSGISQIIQSLRGENLGQPRWIALAAALMSIALKEWAYRFTAAAGKKYKSEAVTANAWHHRSDALSSIGTALGIGGAILLGPNWAVLDPIAAVVVSFFISKSSYKLIRDALSELLEASLGDETENEIIQIAESEDGVIDAHNLQTRRIGNTIAIEMHIRMPGHITLYEAHQHATHIEHRLQAKFGKQTHIGLHLEPIKINGKYEKPVVNTNHQKLGLHD</sequence>
<dbReference type="SUPFAM" id="SSF160240">
    <property type="entry name" value="Cation efflux protein cytoplasmic domain-like"/>
    <property type="match status" value="1"/>
</dbReference>
<feature type="domain" description="Cation efflux protein cytoplasmic" evidence="9">
    <location>
        <begin position="228"/>
        <end position="304"/>
    </location>
</feature>
<dbReference type="InterPro" id="IPR050291">
    <property type="entry name" value="CDF_Transporter"/>
</dbReference>
<keyword evidence="3" id="KW-0813">Transport</keyword>
<dbReference type="SUPFAM" id="SSF161111">
    <property type="entry name" value="Cation efflux protein transmembrane domain-like"/>
    <property type="match status" value="1"/>
</dbReference>
<dbReference type="Pfam" id="PF16916">
    <property type="entry name" value="ZT_dimer"/>
    <property type="match status" value="1"/>
</dbReference>
<dbReference type="InterPro" id="IPR058533">
    <property type="entry name" value="Cation_efflux_TM"/>
</dbReference>